<proteinExistence type="predicted"/>
<keyword evidence="2" id="KW-1185">Reference proteome</keyword>
<evidence type="ECO:0000313" key="1">
    <source>
        <dbReference type="EMBL" id="GBL72652.1"/>
    </source>
</evidence>
<dbReference type="Proteomes" id="UP000499080">
    <property type="component" value="Unassembled WGS sequence"/>
</dbReference>
<sequence length="87" mass="9438">MGIVMVWGCVTSTTMTEHTSSGTDWPVAAPESTTSTWVRSRQLSNRFMASLFGIVIPPSISECCSDEDHSIDPGCLGRAELTRLMVT</sequence>
<protein>
    <submittedName>
        <fullName evidence="1">Uncharacterized protein</fullName>
    </submittedName>
</protein>
<dbReference type="AlphaFoldDB" id="A0A4Y1ZYR8"/>
<comment type="caution">
    <text evidence="1">The sequence shown here is derived from an EMBL/GenBank/DDBJ whole genome shotgun (WGS) entry which is preliminary data.</text>
</comment>
<accession>A0A4Y1ZYR8</accession>
<organism evidence="1 2">
    <name type="scientific">Araneus ventricosus</name>
    <name type="common">Orbweaver spider</name>
    <name type="synonym">Epeira ventricosa</name>
    <dbReference type="NCBI Taxonomy" id="182803"/>
    <lineage>
        <taxon>Eukaryota</taxon>
        <taxon>Metazoa</taxon>
        <taxon>Ecdysozoa</taxon>
        <taxon>Arthropoda</taxon>
        <taxon>Chelicerata</taxon>
        <taxon>Arachnida</taxon>
        <taxon>Araneae</taxon>
        <taxon>Araneomorphae</taxon>
        <taxon>Entelegynae</taxon>
        <taxon>Araneoidea</taxon>
        <taxon>Araneidae</taxon>
        <taxon>Araneus</taxon>
    </lineage>
</organism>
<name>A0A4Y1ZYR8_ARAVE</name>
<dbReference type="EMBL" id="BGPR01000002">
    <property type="protein sequence ID" value="GBL72652.1"/>
    <property type="molecule type" value="Genomic_DNA"/>
</dbReference>
<reference evidence="1 2" key="1">
    <citation type="journal article" date="2019" name="Sci. Rep.">
        <title>Orb-weaving spider Araneus ventricosus genome elucidates the spidroin gene catalogue.</title>
        <authorList>
            <person name="Kono N."/>
            <person name="Nakamura H."/>
            <person name="Ohtoshi R."/>
            <person name="Moran D.A.P."/>
            <person name="Shinohara A."/>
            <person name="Yoshida Y."/>
            <person name="Fujiwara M."/>
            <person name="Mori M."/>
            <person name="Tomita M."/>
            <person name="Arakawa K."/>
        </authorList>
    </citation>
    <scope>NUCLEOTIDE SEQUENCE [LARGE SCALE GENOMIC DNA]</scope>
</reference>
<gene>
    <name evidence="1" type="ORF">AVEN_127903_1</name>
</gene>
<evidence type="ECO:0000313" key="2">
    <source>
        <dbReference type="Proteomes" id="UP000499080"/>
    </source>
</evidence>